<name>A0A060UVK9_9PROT</name>
<proteinExistence type="predicted"/>
<protein>
    <submittedName>
        <fullName evidence="3">Pilus assembly protein</fullName>
    </submittedName>
</protein>
<organism evidence="2">
    <name type="scientific">Acidithiobacillus ferrivorans</name>
    <dbReference type="NCBI Taxonomy" id="160808"/>
    <lineage>
        <taxon>Bacteria</taxon>
        <taxon>Pseudomonadati</taxon>
        <taxon>Pseudomonadota</taxon>
        <taxon>Acidithiobacillia</taxon>
        <taxon>Acidithiobacillales</taxon>
        <taxon>Acidithiobacillaceae</taxon>
        <taxon>Acidithiobacillus</taxon>
    </lineage>
</organism>
<keyword evidence="1" id="KW-1133">Transmembrane helix</keyword>
<evidence type="ECO:0000256" key="1">
    <source>
        <dbReference type="SAM" id="Phobius"/>
    </source>
</evidence>
<dbReference type="EMBL" id="LT841305">
    <property type="protein sequence ID" value="SMH65954.1"/>
    <property type="molecule type" value="Genomic_DNA"/>
</dbReference>
<accession>A0A060UVK9</accession>
<keyword evidence="1" id="KW-0472">Membrane</keyword>
<evidence type="ECO:0000313" key="4">
    <source>
        <dbReference type="EMBL" id="SMH65954.1"/>
    </source>
</evidence>
<dbReference type="AlphaFoldDB" id="A0A060UVK9"/>
<keyword evidence="1" id="KW-0812">Transmembrane</keyword>
<evidence type="ECO:0000313" key="6">
    <source>
        <dbReference type="Proteomes" id="UP000193925"/>
    </source>
</evidence>
<reference evidence="2" key="2">
    <citation type="submission" date="2014-07" db="EMBL/GenBank/DDBJ databases">
        <title>Initial genome analysis of the psychrotolerant acidophile Acidithiobacillus ferrivorans CF27: insights into iron and sulfur oxidation pathways and into biofilm formation.</title>
        <authorList>
            <person name="Talla E."/>
            <person name="Hedrich S."/>
            <person name="Mangenot S."/>
            <person name="Ji B."/>
            <person name="Johnson D.B."/>
            <person name="Barbe V."/>
            <person name="Bonnefoy V."/>
        </authorList>
    </citation>
    <scope>NUCLEOTIDE SEQUENCE [LARGE SCALE GENOMIC DNA]</scope>
    <source>
        <strain evidence="2">CF27</strain>
    </source>
</reference>
<evidence type="ECO:0000313" key="2">
    <source>
        <dbReference type="EMBL" id="CDQ10813.1"/>
    </source>
</evidence>
<gene>
    <name evidence="4" type="ORF">AFERRI_20743</name>
    <name evidence="2" type="ORF">AFERRI_420111</name>
    <name evidence="3" type="ORF">BBC27_11810</name>
</gene>
<feature type="transmembrane region" description="Helical" evidence="1">
    <location>
        <begin position="21"/>
        <end position="40"/>
    </location>
</feature>
<evidence type="ECO:0000313" key="3">
    <source>
        <dbReference type="EMBL" id="OCB02706.1"/>
    </source>
</evidence>
<reference evidence="2" key="1">
    <citation type="submission" date="2014-03" db="EMBL/GenBank/DDBJ databases">
        <authorList>
            <person name="Genoscope - CEA"/>
        </authorList>
    </citation>
    <scope>NUCLEOTIDE SEQUENCE [LARGE SCALE GENOMIC DNA]</scope>
    <source>
        <strain evidence="2">CF27</strain>
    </source>
</reference>
<dbReference type="EMBL" id="CCCS020000037">
    <property type="protein sequence ID" value="CDQ10813.1"/>
    <property type="molecule type" value="Genomic_DNA"/>
</dbReference>
<dbReference type="Proteomes" id="UP000093129">
    <property type="component" value="Unassembled WGS sequence"/>
</dbReference>
<evidence type="ECO:0000313" key="5">
    <source>
        <dbReference type="Proteomes" id="UP000093129"/>
    </source>
</evidence>
<reference evidence="4 6" key="4">
    <citation type="submission" date="2017-03" db="EMBL/GenBank/DDBJ databases">
        <authorList>
            <person name="Regsiter A."/>
            <person name="William W."/>
        </authorList>
    </citation>
    <scope>NUCLEOTIDE SEQUENCE [LARGE SCALE GENOMIC DNA]</scope>
    <source>
        <strain evidence="4">PRJEB5721</strain>
    </source>
</reference>
<dbReference type="EMBL" id="MASQ01000089">
    <property type="protein sequence ID" value="OCB02706.1"/>
    <property type="molecule type" value="Genomic_DNA"/>
</dbReference>
<dbReference type="RefSeq" id="WP_035193528.1">
    <property type="nucleotide sequence ID" value="NZ_CCCS020000037.1"/>
</dbReference>
<sequence length="92" mass="9892">MKHYFTIQISHAEHGQGMTEYLIIVALIAITGIAVFSFFGQTLRHQMAGISQELSGKKADSDITAAQGTAGQATINAGLQKNMSDYKSDMGK</sequence>
<reference evidence="3 5" key="3">
    <citation type="submission" date="2016-07" db="EMBL/GenBank/DDBJ databases">
        <title>Draft genome of a psychrotolerant acidophile Acidithiobacillus ferrivorans strain YL15.</title>
        <authorList>
            <person name="Peng T."/>
            <person name="Ma L."/>
            <person name="Nan M."/>
            <person name="An N."/>
            <person name="Wang M."/>
            <person name="Qiu G."/>
            <person name="Zeng W."/>
        </authorList>
    </citation>
    <scope>NUCLEOTIDE SEQUENCE [LARGE SCALE GENOMIC DNA]</scope>
    <source>
        <strain evidence="3 5">YL15</strain>
    </source>
</reference>
<keyword evidence="6" id="KW-1185">Reference proteome</keyword>
<dbReference type="Proteomes" id="UP000193925">
    <property type="component" value="Chromosome AFERRI"/>
</dbReference>